<keyword evidence="1" id="KW-1133">Transmembrane helix</keyword>
<dbReference type="Pfam" id="PF04977">
    <property type="entry name" value="DivIC"/>
    <property type="match status" value="1"/>
</dbReference>
<proteinExistence type="predicted"/>
<protein>
    <recommendedName>
        <fullName evidence="4">Septum formation initiator</fullName>
    </recommendedName>
</protein>
<evidence type="ECO:0000256" key="1">
    <source>
        <dbReference type="SAM" id="Phobius"/>
    </source>
</evidence>
<comment type="caution">
    <text evidence="2">The sequence shown here is derived from an EMBL/GenBank/DDBJ whole genome shotgun (WGS) entry which is preliminary data.</text>
</comment>
<accession>A0A2N2F2J5</accession>
<keyword evidence="1" id="KW-0472">Membrane</keyword>
<evidence type="ECO:0000313" key="3">
    <source>
        <dbReference type="Proteomes" id="UP000233417"/>
    </source>
</evidence>
<dbReference type="InterPro" id="IPR007060">
    <property type="entry name" value="FtsL/DivIC"/>
</dbReference>
<dbReference type="Proteomes" id="UP000233417">
    <property type="component" value="Unassembled WGS sequence"/>
</dbReference>
<name>A0A2N2F2J5_9BACT</name>
<gene>
    <name evidence="2" type="ORF">CVU76_00080</name>
</gene>
<keyword evidence="1" id="KW-0812">Transmembrane</keyword>
<feature type="transmembrane region" description="Helical" evidence="1">
    <location>
        <begin position="29"/>
        <end position="47"/>
    </location>
</feature>
<reference evidence="2 3" key="1">
    <citation type="journal article" date="2017" name="ISME J.">
        <title>Potential for microbial H2 and metal transformations associated with novel bacteria and archaea in deep terrestrial subsurface sediments.</title>
        <authorList>
            <person name="Hernsdorf A.W."/>
            <person name="Amano Y."/>
            <person name="Miyakawa K."/>
            <person name="Ise K."/>
            <person name="Suzuki Y."/>
            <person name="Anantharaman K."/>
            <person name="Probst A."/>
            <person name="Burstein D."/>
            <person name="Thomas B.C."/>
            <person name="Banfield J.F."/>
        </authorList>
    </citation>
    <scope>NUCLEOTIDE SEQUENCE [LARGE SCALE GENOMIC DNA]</scope>
    <source>
        <strain evidence="2">HGW-Dojkabacteria-1</strain>
    </source>
</reference>
<sequence>MGKVIRVRKNREGISNKGNSELPQIFDSVFVKIFLIGISAFILWSVYNSVNITFQKLDILKRAEREVEDLRIQNLYLSISMKDMSTDKYLEREARNRLNFGDTGEIVFVIPENVMDQASSDVEKILESKQSNIFEPTFTLNSWLDFLLKGI</sequence>
<evidence type="ECO:0008006" key="4">
    <source>
        <dbReference type="Google" id="ProtNLM"/>
    </source>
</evidence>
<dbReference type="EMBL" id="PHAO01000001">
    <property type="protein sequence ID" value="PKN02431.1"/>
    <property type="molecule type" value="Genomic_DNA"/>
</dbReference>
<evidence type="ECO:0000313" key="2">
    <source>
        <dbReference type="EMBL" id="PKN02431.1"/>
    </source>
</evidence>
<dbReference type="AlphaFoldDB" id="A0A2N2F2J5"/>
<organism evidence="2 3">
    <name type="scientific">Candidatus Dojkabacteria bacterium HGW-Dojkabacteria-1</name>
    <dbReference type="NCBI Taxonomy" id="2013761"/>
    <lineage>
        <taxon>Bacteria</taxon>
        <taxon>Candidatus Dojkabacteria</taxon>
    </lineage>
</organism>